<keyword evidence="8 10" id="KW-0862">Zinc</keyword>
<evidence type="ECO:0000256" key="6">
    <source>
        <dbReference type="ARBA" id="ARBA00022759"/>
    </source>
</evidence>
<dbReference type="InterPro" id="IPR036866">
    <property type="entry name" value="RibonucZ/Hydroxyglut_hydro"/>
</dbReference>
<proteinExistence type="inferred from homology"/>
<dbReference type="PANTHER" id="PTHR46018">
    <property type="entry name" value="ZINC PHOSPHODIESTERASE ELAC PROTEIN 1"/>
    <property type="match status" value="1"/>
</dbReference>
<evidence type="ECO:0000256" key="10">
    <source>
        <dbReference type="HAMAP-Rule" id="MF_01818"/>
    </source>
</evidence>
<dbReference type="FunFam" id="3.60.15.10:FF:000002">
    <property type="entry name" value="Ribonuclease Z"/>
    <property type="match status" value="1"/>
</dbReference>
<protein>
    <recommendedName>
        <fullName evidence="2 10">Ribonuclease Z</fullName>
        <shortName evidence="10">RNase Z</shortName>
        <ecNumber evidence="2 10">3.1.26.11</ecNumber>
    </recommendedName>
    <alternativeName>
        <fullName evidence="10">tRNA 3 endonuclease</fullName>
    </alternativeName>
    <alternativeName>
        <fullName evidence="10">tRNase Z</fullName>
    </alternativeName>
</protein>
<evidence type="ECO:0000256" key="9">
    <source>
        <dbReference type="ARBA" id="ARBA00057812"/>
    </source>
</evidence>
<dbReference type="Pfam" id="PF23023">
    <property type="entry name" value="Anti-Pycsar_Apyc1"/>
    <property type="match status" value="1"/>
</dbReference>
<dbReference type="Proteomes" id="UP000192288">
    <property type="component" value="Unassembled WGS sequence"/>
</dbReference>
<dbReference type="EMBL" id="MPLS01000004">
    <property type="protein sequence ID" value="ORI98423.1"/>
    <property type="molecule type" value="Genomic_DNA"/>
</dbReference>
<dbReference type="EC" id="3.1.26.11" evidence="2 10"/>
<reference evidence="11 12" key="1">
    <citation type="journal article" date="2017" name="Front. Microbiol.">
        <title>Genomic Characterization of Dairy Associated Leuconostoc Species and Diversity of Leuconostocs in Undefined Mixed Mesophilic Starter Cultures.</title>
        <authorList>
            <person name="Frantzen C.A."/>
            <person name="Kot W."/>
            <person name="Pedersen T.B."/>
            <person name="Ardo Y.M."/>
            <person name="Broadbent J.R."/>
            <person name="Neve H."/>
            <person name="Hansen L.H."/>
            <person name="Dal Bello F."/>
            <person name="Ostlie H.M."/>
            <person name="Kleppen H.P."/>
            <person name="Vogensen F.K."/>
            <person name="Holo H."/>
        </authorList>
    </citation>
    <scope>NUCLEOTIDE SEQUENCE [LARGE SCALE GENOMIC DNA]</scope>
    <source>
        <strain evidence="11 12">LMGCF08</strain>
    </source>
</reference>
<dbReference type="Gene3D" id="3.60.15.10">
    <property type="entry name" value="Ribonuclease Z/Hydroxyacylglutathione hydrolase-like"/>
    <property type="match status" value="1"/>
</dbReference>
<evidence type="ECO:0000313" key="11">
    <source>
        <dbReference type="EMBL" id="ORI98423.1"/>
    </source>
</evidence>
<evidence type="ECO:0000256" key="8">
    <source>
        <dbReference type="ARBA" id="ARBA00022833"/>
    </source>
</evidence>
<evidence type="ECO:0000256" key="1">
    <source>
        <dbReference type="ARBA" id="ARBA00011738"/>
    </source>
</evidence>
<feature type="binding site" evidence="10">
    <location>
        <position position="213"/>
    </location>
    <ligand>
        <name>Zn(2+)</name>
        <dbReference type="ChEBI" id="CHEBI:29105"/>
        <label>2</label>
        <note>catalytic</note>
    </ligand>
</feature>
<feature type="binding site" evidence="10">
    <location>
        <position position="273"/>
    </location>
    <ligand>
        <name>Zn(2+)</name>
        <dbReference type="ChEBI" id="CHEBI:29105"/>
        <label>2</label>
        <note>catalytic</note>
    </ligand>
</feature>
<feature type="binding site" evidence="10">
    <location>
        <position position="63"/>
    </location>
    <ligand>
        <name>Zn(2+)</name>
        <dbReference type="ChEBI" id="CHEBI:29105"/>
        <label>1</label>
        <note>catalytic</note>
    </ligand>
</feature>
<dbReference type="eggNOG" id="COG1234">
    <property type="taxonomic scope" value="Bacteria"/>
</dbReference>
<feature type="active site" description="Proton acceptor" evidence="10">
    <location>
        <position position="67"/>
    </location>
</feature>
<keyword evidence="4 10" id="KW-0540">Nuclease</keyword>
<dbReference type="STRING" id="33968.BMS77_01350"/>
<accession>A0A1X0VFE5</accession>
<dbReference type="CDD" id="cd07717">
    <property type="entry name" value="RNaseZ_ZiPD-like_MBL-fold"/>
    <property type="match status" value="1"/>
</dbReference>
<comment type="cofactor">
    <cofactor evidence="10">
        <name>Zn(2+)</name>
        <dbReference type="ChEBI" id="CHEBI:29105"/>
    </cofactor>
    <text evidence="10">Binds 2 Zn(2+) ions.</text>
</comment>
<dbReference type="SUPFAM" id="SSF56281">
    <property type="entry name" value="Metallo-hydrolase/oxidoreductase"/>
    <property type="match status" value="1"/>
</dbReference>
<keyword evidence="5 10" id="KW-0479">Metal-binding</keyword>
<evidence type="ECO:0000256" key="7">
    <source>
        <dbReference type="ARBA" id="ARBA00022801"/>
    </source>
</evidence>
<comment type="similarity">
    <text evidence="10">Belongs to the RNase Z family.</text>
</comment>
<organism evidence="11 12">
    <name type="scientific">Leuconostoc pseudomesenteroides</name>
    <dbReference type="NCBI Taxonomy" id="33968"/>
    <lineage>
        <taxon>Bacteria</taxon>
        <taxon>Bacillati</taxon>
        <taxon>Bacillota</taxon>
        <taxon>Bacilli</taxon>
        <taxon>Lactobacillales</taxon>
        <taxon>Lactobacillaceae</taxon>
        <taxon>Leuconostoc</taxon>
    </lineage>
</organism>
<sequence>MQLEFLGTGSGQPSKFRNVTSIALRLLDERNAVWLFDVGEATQHQILKTTIRPRKVEKIFISHLHGDHIFGLPGFLSSRSFQGADKNEPLTIYGPKGIKDFVQTALRVSETRLSYPINYVALQEGIIFDDPTFQVIAAPMRHRIETWGFRVVEKDHPGELLVDKLRAENIPSGPIYGRLKAGKTVTLADGRTISGLDYIGETQKGRVVTLILDTRPNDNIALLAHHADVLVHESTYGASDEESKMARAHAHSTSINAANVAKKAQVGKLVLTHLSARYVGPLVKNLIQDVRKVFPNTYVARDLDVIEIPFKKEIHESK</sequence>
<feature type="binding site" evidence="10">
    <location>
        <position position="68"/>
    </location>
    <ligand>
        <name>Zn(2+)</name>
        <dbReference type="ChEBI" id="CHEBI:29105"/>
        <label>2</label>
        <note>catalytic</note>
    </ligand>
</feature>
<comment type="catalytic activity">
    <reaction evidence="10">
        <text>Endonucleolytic cleavage of RNA, removing extra 3' nucleotides from tRNA precursor, generating 3' termini of tRNAs. A 3'-hydroxy group is left at the tRNA terminus and a 5'-phosphoryl group is left at the trailer molecule.</text>
        <dbReference type="EC" id="3.1.26.11"/>
    </reaction>
</comment>
<dbReference type="GO" id="GO:0008270">
    <property type="term" value="F:zinc ion binding"/>
    <property type="evidence" value="ECO:0007669"/>
    <property type="project" value="UniProtKB-UniRule"/>
</dbReference>
<evidence type="ECO:0000256" key="4">
    <source>
        <dbReference type="ARBA" id="ARBA00022722"/>
    </source>
</evidence>
<name>A0A1X0VFE5_LEUPS</name>
<dbReference type="GO" id="GO:0042781">
    <property type="term" value="F:3'-tRNA processing endoribonuclease activity"/>
    <property type="evidence" value="ECO:0007669"/>
    <property type="project" value="UniProtKB-UniRule"/>
</dbReference>
<dbReference type="RefSeq" id="WP_004914702.1">
    <property type="nucleotide sequence ID" value="NZ_MPLS01000004.1"/>
</dbReference>
<evidence type="ECO:0000256" key="2">
    <source>
        <dbReference type="ARBA" id="ARBA00012477"/>
    </source>
</evidence>
<dbReference type="GO" id="GO:0042802">
    <property type="term" value="F:identical protein binding"/>
    <property type="evidence" value="ECO:0007669"/>
    <property type="project" value="UniProtKB-ARBA"/>
</dbReference>
<evidence type="ECO:0000256" key="3">
    <source>
        <dbReference type="ARBA" id="ARBA00022694"/>
    </source>
</evidence>
<dbReference type="InterPro" id="IPR013471">
    <property type="entry name" value="RNase_Z/BN"/>
</dbReference>
<keyword evidence="7 10" id="KW-0378">Hydrolase</keyword>
<feature type="binding site" evidence="10">
    <location>
        <position position="67"/>
    </location>
    <ligand>
        <name>Zn(2+)</name>
        <dbReference type="ChEBI" id="CHEBI:29105"/>
        <label>2</label>
        <note>catalytic</note>
    </ligand>
</feature>
<evidence type="ECO:0000256" key="5">
    <source>
        <dbReference type="ARBA" id="ARBA00022723"/>
    </source>
</evidence>
<comment type="function">
    <text evidence="9 10">Zinc phosphodiesterase, which displays some tRNA 3'-processing endonuclease activity. Probably involved in tRNA maturation, by removing a 3'-trailer from precursor tRNA.</text>
</comment>
<dbReference type="PANTHER" id="PTHR46018:SF2">
    <property type="entry name" value="ZINC PHOSPHODIESTERASE ELAC PROTEIN 1"/>
    <property type="match status" value="1"/>
</dbReference>
<dbReference type="AlphaFoldDB" id="A0A1X0VFE5"/>
<comment type="caution">
    <text evidence="11">The sequence shown here is derived from an EMBL/GenBank/DDBJ whole genome shotgun (WGS) entry which is preliminary data.</text>
</comment>
<dbReference type="HAMAP" id="MF_01818">
    <property type="entry name" value="RNase_Z_BN"/>
    <property type="match status" value="1"/>
</dbReference>
<dbReference type="NCBIfam" id="NF000801">
    <property type="entry name" value="PRK00055.1-3"/>
    <property type="match status" value="1"/>
</dbReference>
<feature type="binding site" evidence="10">
    <location>
        <position position="142"/>
    </location>
    <ligand>
        <name>Zn(2+)</name>
        <dbReference type="ChEBI" id="CHEBI:29105"/>
        <label>1</label>
        <note>catalytic</note>
    </ligand>
</feature>
<comment type="subunit">
    <text evidence="1 10">Homodimer.</text>
</comment>
<keyword evidence="3 10" id="KW-0819">tRNA processing</keyword>
<keyword evidence="6 10" id="KW-0255">Endonuclease</keyword>
<dbReference type="NCBIfam" id="TIGR02651">
    <property type="entry name" value="RNase_Z"/>
    <property type="match status" value="1"/>
</dbReference>
<evidence type="ECO:0000313" key="12">
    <source>
        <dbReference type="Proteomes" id="UP000192288"/>
    </source>
</evidence>
<feature type="binding site" evidence="10">
    <location>
        <position position="65"/>
    </location>
    <ligand>
        <name>Zn(2+)</name>
        <dbReference type="ChEBI" id="CHEBI:29105"/>
        <label>1</label>
        <note>catalytic</note>
    </ligand>
</feature>
<feature type="binding site" evidence="10">
    <location>
        <position position="213"/>
    </location>
    <ligand>
        <name>Zn(2+)</name>
        <dbReference type="ChEBI" id="CHEBI:29105"/>
        <label>1</label>
        <note>catalytic</note>
    </ligand>
</feature>
<gene>
    <name evidence="10" type="primary">rnz</name>
    <name evidence="11" type="ORF">BMR96_01990</name>
</gene>